<dbReference type="EMBL" id="CAJNOR010006606">
    <property type="protein sequence ID" value="CAF1599534.1"/>
    <property type="molecule type" value="Genomic_DNA"/>
</dbReference>
<evidence type="ECO:0000259" key="2">
    <source>
        <dbReference type="Pfam" id="PF10419"/>
    </source>
</evidence>
<feature type="compositionally biased region" description="Polar residues" evidence="1">
    <location>
        <begin position="7"/>
        <end position="22"/>
    </location>
</feature>
<reference evidence="3" key="1">
    <citation type="submission" date="2021-02" db="EMBL/GenBank/DDBJ databases">
        <authorList>
            <person name="Nowell W R."/>
        </authorList>
    </citation>
    <scope>NUCLEOTIDE SEQUENCE</scope>
</reference>
<dbReference type="InterPro" id="IPR019481">
    <property type="entry name" value="TFIIIC_triple_barrel"/>
</dbReference>
<evidence type="ECO:0000313" key="3">
    <source>
        <dbReference type="EMBL" id="CAF1599534.1"/>
    </source>
</evidence>
<dbReference type="InterPro" id="IPR042771">
    <property type="entry name" value="GTF3C6-like"/>
</dbReference>
<proteinExistence type="predicted"/>
<gene>
    <name evidence="3" type="ORF">XAT740_LOCUS47525</name>
</gene>
<dbReference type="AlphaFoldDB" id="A0A816AMK6"/>
<feature type="domain" description="Transcription factor TFIIIC triple barrel" evidence="2">
    <location>
        <begin position="30"/>
        <end position="138"/>
    </location>
</feature>
<sequence length="153" mass="16932">MEVDAPSDTTDPPTNSLNTNEQSKPDDEQEDEEFLIMADIGHDIDQQTVLEHATKSEIHAIDIDGANPFIQIGPYTFQGQYNYILGTNLFFSTTSSNIDDNASTSDRTEEAAATSNGNGNDLNLIGLSDKKLNLSRVYIYPKKNDENENQLKS</sequence>
<evidence type="ECO:0000256" key="1">
    <source>
        <dbReference type="SAM" id="MobiDB-lite"/>
    </source>
</evidence>
<dbReference type="Proteomes" id="UP000663828">
    <property type="component" value="Unassembled WGS sequence"/>
</dbReference>
<dbReference type="PANTHER" id="PTHR21860">
    <property type="entry name" value="TRANSCRIPTION INITIATION FACTOR IIIC TFIIIC , POLYPEPTIDE 6-RELATED"/>
    <property type="match status" value="1"/>
</dbReference>
<dbReference type="GO" id="GO:0006383">
    <property type="term" value="P:transcription by RNA polymerase III"/>
    <property type="evidence" value="ECO:0007669"/>
    <property type="project" value="InterPro"/>
</dbReference>
<protein>
    <recommendedName>
        <fullName evidence="2">Transcription factor TFIIIC triple barrel domain-containing protein</fullName>
    </recommendedName>
</protein>
<name>A0A816AMK6_ADIRI</name>
<keyword evidence="4" id="KW-1185">Reference proteome</keyword>
<accession>A0A816AMK6</accession>
<dbReference type="Pfam" id="PF10419">
    <property type="entry name" value="TFIIIC_sub6"/>
    <property type="match status" value="1"/>
</dbReference>
<comment type="caution">
    <text evidence="3">The sequence shown here is derived from an EMBL/GenBank/DDBJ whole genome shotgun (WGS) entry which is preliminary data.</text>
</comment>
<dbReference type="Gene3D" id="2.60.40.4370">
    <property type="match status" value="1"/>
</dbReference>
<evidence type="ECO:0000313" key="4">
    <source>
        <dbReference type="Proteomes" id="UP000663828"/>
    </source>
</evidence>
<organism evidence="3 4">
    <name type="scientific">Adineta ricciae</name>
    <name type="common">Rotifer</name>
    <dbReference type="NCBI Taxonomy" id="249248"/>
    <lineage>
        <taxon>Eukaryota</taxon>
        <taxon>Metazoa</taxon>
        <taxon>Spiralia</taxon>
        <taxon>Gnathifera</taxon>
        <taxon>Rotifera</taxon>
        <taxon>Eurotatoria</taxon>
        <taxon>Bdelloidea</taxon>
        <taxon>Adinetida</taxon>
        <taxon>Adinetidae</taxon>
        <taxon>Adineta</taxon>
    </lineage>
</organism>
<feature type="region of interest" description="Disordered" evidence="1">
    <location>
        <begin position="1"/>
        <end position="30"/>
    </location>
</feature>
<dbReference type="GO" id="GO:0000127">
    <property type="term" value="C:transcription factor TFIIIC complex"/>
    <property type="evidence" value="ECO:0007669"/>
    <property type="project" value="TreeGrafter"/>
</dbReference>
<dbReference type="PANTHER" id="PTHR21860:SF2">
    <property type="entry name" value="GENERAL TRANSCRIPTION FACTOR 3C POLYPEPTIDE 6"/>
    <property type="match status" value="1"/>
</dbReference>